<dbReference type="GO" id="GO:0003677">
    <property type="term" value="F:DNA binding"/>
    <property type="evidence" value="ECO:0007669"/>
    <property type="project" value="InterPro"/>
</dbReference>
<dbReference type="Pfam" id="PF01396">
    <property type="entry name" value="Zn_ribbon_Top1"/>
    <property type="match status" value="1"/>
</dbReference>
<protein>
    <recommendedName>
        <fullName evidence="2">NERD domain-containing protein</fullName>
    </recommendedName>
</protein>
<dbReference type="GO" id="GO:0003916">
    <property type="term" value="F:DNA topoisomerase activity"/>
    <property type="evidence" value="ECO:0007669"/>
    <property type="project" value="InterPro"/>
</dbReference>
<sequence length="258" mass="29445">MDFSPLIQVLLSFWYLIPILFIISLIKTPWFKGIVGEFIINLFATWKLDKDVYHLIKNVTLPTDDGTTQIDHIIVSIYGVFVVETKNLKGWIFGSPNQKMWTQKIYKHTNKFQNPLHQNYKHMKSLQSLLNLEDSQVHSVIVFIGDSEFKTPMPDNVTFGMGYIRYIESKTEAVLTPKQVVEVTSAIEDGRLARTFRNHREHVRHVQTIVAEKAAKNLCPKCGSTMVLRETKKGGNAGKPFWGCSSFPKCRAVVAVSE</sequence>
<dbReference type="STRING" id="392484.LP43_2149"/>
<dbReference type="SUPFAM" id="SSF57783">
    <property type="entry name" value="Zinc beta-ribbon"/>
    <property type="match status" value="1"/>
</dbReference>
<comment type="caution">
    <text evidence="3">The sequence shown here is derived from an EMBL/GenBank/DDBJ whole genome shotgun (WGS) entry which is preliminary data.</text>
</comment>
<feature type="transmembrane region" description="Helical" evidence="1">
    <location>
        <begin position="6"/>
        <end position="26"/>
    </location>
</feature>
<proteinExistence type="predicted"/>
<dbReference type="PROSITE" id="PS50965">
    <property type="entry name" value="NERD"/>
    <property type="match status" value="1"/>
</dbReference>
<gene>
    <name evidence="3" type="ORF">LP43_2149</name>
</gene>
<organism evidence="3 4">
    <name type="scientific">Methylophaga thiooxydans</name>
    <dbReference type="NCBI Taxonomy" id="392484"/>
    <lineage>
        <taxon>Bacteria</taxon>
        <taxon>Pseudomonadati</taxon>
        <taxon>Pseudomonadota</taxon>
        <taxon>Gammaproteobacteria</taxon>
        <taxon>Thiotrichales</taxon>
        <taxon>Piscirickettsiaceae</taxon>
        <taxon>Methylophaga</taxon>
    </lineage>
</organism>
<dbReference type="Pfam" id="PF08378">
    <property type="entry name" value="NERD"/>
    <property type="match status" value="1"/>
</dbReference>
<keyword evidence="1" id="KW-0812">Transmembrane</keyword>
<feature type="domain" description="NERD" evidence="2">
    <location>
        <begin position="32"/>
        <end position="149"/>
    </location>
</feature>
<dbReference type="InterPro" id="IPR013498">
    <property type="entry name" value="Topo_IA_Znf"/>
</dbReference>
<dbReference type="Gene3D" id="3.30.65.10">
    <property type="entry name" value="Bacterial Topoisomerase I, domain 1"/>
    <property type="match status" value="1"/>
</dbReference>
<name>A0A0A0BEL2_9GAMM</name>
<keyword evidence="1" id="KW-0472">Membrane</keyword>
<keyword evidence="1" id="KW-1133">Transmembrane helix</keyword>
<reference evidence="3 4" key="1">
    <citation type="submission" date="2014-09" db="EMBL/GenBank/DDBJ databases">
        <authorList>
            <person name="Grob C."/>
            <person name="Taubert M."/>
            <person name="Howat A.M."/>
            <person name="Burns O.J."/>
            <person name="Dixon J.L."/>
            <person name="Chen Y."/>
            <person name="Murrell J.C."/>
        </authorList>
    </citation>
    <scope>NUCLEOTIDE SEQUENCE [LARGE SCALE GENOMIC DNA]</scope>
    <source>
        <strain evidence="3">L4</strain>
    </source>
</reference>
<evidence type="ECO:0000313" key="3">
    <source>
        <dbReference type="EMBL" id="KGM06275.1"/>
    </source>
</evidence>
<dbReference type="GO" id="GO:0005694">
    <property type="term" value="C:chromosome"/>
    <property type="evidence" value="ECO:0007669"/>
    <property type="project" value="InterPro"/>
</dbReference>
<accession>A0A0A0BEL2</accession>
<dbReference type="GO" id="GO:0006265">
    <property type="term" value="P:DNA topological change"/>
    <property type="evidence" value="ECO:0007669"/>
    <property type="project" value="InterPro"/>
</dbReference>
<dbReference type="Proteomes" id="UP000029999">
    <property type="component" value="Unassembled WGS sequence"/>
</dbReference>
<evidence type="ECO:0000259" key="2">
    <source>
        <dbReference type="PROSITE" id="PS50965"/>
    </source>
</evidence>
<evidence type="ECO:0000256" key="1">
    <source>
        <dbReference type="SAM" id="Phobius"/>
    </source>
</evidence>
<dbReference type="RefSeq" id="WP_036315049.1">
    <property type="nucleotide sequence ID" value="NZ_JRQD01000005.1"/>
</dbReference>
<evidence type="ECO:0000313" key="4">
    <source>
        <dbReference type="Proteomes" id="UP000029999"/>
    </source>
</evidence>
<dbReference type="AlphaFoldDB" id="A0A0A0BEL2"/>
<dbReference type="EMBL" id="JRQD01000005">
    <property type="protein sequence ID" value="KGM06275.1"/>
    <property type="molecule type" value="Genomic_DNA"/>
</dbReference>
<dbReference type="InterPro" id="IPR011528">
    <property type="entry name" value="NERD"/>
</dbReference>